<dbReference type="InterPro" id="IPR000620">
    <property type="entry name" value="EamA_dom"/>
</dbReference>
<organism evidence="8 9">
    <name type="scientific">Acinetobacter johnsonii SH046</name>
    <dbReference type="NCBI Taxonomy" id="575586"/>
    <lineage>
        <taxon>Bacteria</taxon>
        <taxon>Pseudomonadati</taxon>
        <taxon>Pseudomonadota</taxon>
        <taxon>Gammaproteobacteria</taxon>
        <taxon>Moraxellales</taxon>
        <taxon>Moraxellaceae</taxon>
        <taxon>Acinetobacter</taxon>
    </lineage>
</organism>
<dbReference type="GO" id="GO:0016020">
    <property type="term" value="C:membrane"/>
    <property type="evidence" value="ECO:0007669"/>
    <property type="project" value="UniProtKB-SubCell"/>
</dbReference>
<reference evidence="9" key="1">
    <citation type="journal article" date="2012" name="PLoS ONE">
        <title>The success of Acinetobacter species; genetic, metabolic and virulence attributes.</title>
        <authorList>
            <person name="Peleg A.Y."/>
            <person name="de Breij A."/>
            <person name="Adams M.D."/>
            <person name="Cerqueira G.M."/>
            <person name="Mocali S."/>
            <person name="Galardini M."/>
            <person name="Nibbering P.H."/>
            <person name="Earl A.M."/>
            <person name="Ward D.V."/>
            <person name="Paterson D.L."/>
            <person name="Seifert H."/>
            <person name="Dijkshoorn L."/>
        </authorList>
    </citation>
    <scope>NUCLEOTIDE SEQUENCE [LARGE SCALE GENOMIC DNA]</scope>
    <source>
        <strain evidence="9">SH046</strain>
    </source>
</reference>
<proteinExistence type="inferred from homology"/>
<keyword evidence="4 6" id="KW-1133">Transmembrane helix</keyword>
<evidence type="ECO:0000256" key="2">
    <source>
        <dbReference type="ARBA" id="ARBA00007362"/>
    </source>
</evidence>
<dbReference type="HOGENOM" id="CLU_033863_5_1_6"/>
<keyword evidence="5 6" id="KW-0472">Membrane</keyword>
<dbReference type="EMBL" id="GG704964">
    <property type="protein sequence ID" value="EEY97344.1"/>
    <property type="molecule type" value="Genomic_DNA"/>
</dbReference>
<dbReference type="Pfam" id="PF00892">
    <property type="entry name" value="EamA"/>
    <property type="match status" value="2"/>
</dbReference>
<feature type="transmembrane region" description="Helical" evidence="6">
    <location>
        <begin position="37"/>
        <end position="58"/>
    </location>
</feature>
<evidence type="ECO:0000313" key="9">
    <source>
        <dbReference type="Proteomes" id="UP000012047"/>
    </source>
</evidence>
<feature type="transmembrane region" description="Helical" evidence="6">
    <location>
        <begin position="182"/>
        <end position="202"/>
    </location>
</feature>
<feature type="domain" description="EamA" evidence="7">
    <location>
        <begin position="15"/>
        <end position="139"/>
    </location>
</feature>
<feature type="transmembrane region" description="Helical" evidence="6">
    <location>
        <begin position="269"/>
        <end position="288"/>
    </location>
</feature>
<evidence type="ECO:0000256" key="1">
    <source>
        <dbReference type="ARBA" id="ARBA00004141"/>
    </source>
</evidence>
<dbReference type="eggNOG" id="COG0697">
    <property type="taxonomic scope" value="Bacteria"/>
</dbReference>
<protein>
    <submittedName>
        <fullName evidence="8">Putative membrane protein</fullName>
    </submittedName>
</protein>
<name>D0SAA7_ACIJO</name>
<feature type="transmembrane region" description="Helical" evidence="6">
    <location>
        <begin position="96"/>
        <end position="117"/>
    </location>
</feature>
<feature type="transmembrane region" description="Helical" evidence="6">
    <location>
        <begin position="217"/>
        <end position="237"/>
    </location>
</feature>
<dbReference type="InterPro" id="IPR037185">
    <property type="entry name" value="EmrE-like"/>
</dbReference>
<feature type="domain" description="EamA" evidence="7">
    <location>
        <begin position="151"/>
        <end position="287"/>
    </location>
</feature>
<comment type="similarity">
    <text evidence="2">Belongs to the EamA transporter family.</text>
</comment>
<evidence type="ECO:0000256" key="5">
    <source>
        <dbReference type="ARBA" id="ARBA00023136"/>
    </source>
</evidence>
<dbReference type="PANTHER" id="PTHR32322:SF2">
    <property type="entry name" value="EAMA DOMAIN-CONTAINING PROTEIN"/>
    <property type="match status" value="1"/>
</dbReference>
<dbReference type="SUPFAM" id="SSF103481">
    <property type="entry name" value="Multidrug resistance efflux transporter EmrE"/>
    <property type="match status" value="2"/>
</dbReference>
<evidence type="ECO:0000259" key="7">
    <source>
        <dbReference type="Pfam" id="PF00892"/>
    </source>
</evidence>
<evidence type="ECO:0000256" key="3">
    <source>
        <dbReference type="ARBA" id="ARBA00022692"/>
    </source>
</evidence>
<dbReference type="Proteomes" id="UP000012047">
    <property type="component" value="Unassembled WGS sequence"/>
</dbReference>
<feature type="transmembrane region" description="Helical" evidence="6">
    <location>
        <begin position="12"/>
        <end position="31"/>
    </location>
</feature>
<evidence type="ECO:0000313" key="8">
    <source>
        <dbReference type="EMBL" id="EEY97344.1"/>
    </source>
</evidence>
<keyword evidence="3 6" id="KW-0812">Transmembrane</keyword>
<sequence length="305" mass="33730">MIMSSKANLMATYGLLVFIWSTTPLAIVWSVTDLHMLWALVLRFFIALPLAICLLLVLKRHFPTDKVAWHSYLAGSFSLIGSQFFTYVATNYISSGMIALMFGLAPIMAGLIGRFYFKTYLSAMQWLGMCIALLGLAIICLAGTEQHVHPFGIGLMLLSVFSYAASIFWVKKVNANIEPVAQATGSILVSTLAAICIVPFIWQHAPQQIPDLKTCLALLYTVIMASLIAMFCYFKLVQKIQPTTLSLTTVMTPMIALFIGAVLNQEKLSMMVILGAVVLLSGLFVYFYKDLQASRKLAQKLKSQN</sequence>
<comment type="subcellular location">
    <subcellularLocation>
        <location evidence="1">Membrane</location>
        <topology evidence="1">Multi-pass membrane protein</topology>
    </subcellularLocation>
</comment>
<gene>
    <name evidence="8" type="ORF">HMPREF0016_00427</name>
</gene>
<evidence type="ECO:0000256" key="4">
    <source>
        <dbReference type="ARBA" id="ARBA00022989"/>
    </source>
</evidence>
<dbReference type="PANTHER" id="PTHR32322">
    <property type="entry name" value="INNER MEMBRANE TRANSPORTER"/>
    <property type="match status" value="1"/>
</dbReference>
<accession>D0SAA7</accession>
<dbReference type="InterPro" id="IPR050638">
    <property type="entry name" value="AA-Vitamin_Transporters"/>
</dbReference>
<feature type="transmembrane region" description="Helical" evidence="6">
    <location>
        <begin position="70"/>
        <end position="90"/>
    </location>
</feature>
<feature type="transmembrane region" description="Helical" evidence="6">
    <location>
        <begin position="150"/>
        <end position="170"/>
    </location>
</feature>
<dbReference type="AlphaFoldDB" id="D0SAA7"/>
<feature type="transmembrane region" description="Helical" evidence="6">
    <location>
        <begin position="124"/>
        <end position="144"/>
    </location>
</feature>
<feature type="transmembrane region" description="Helical" evidence="6">
    <location>
        <begin position="244"/>
        <end position="263"/>
    </location>
</feature>
<evidence type="ECO:0000256" key="6">
    <source>
        <dbReference type="SAM" id="Phobius"/>
    </source>
</evidence>